<accession>A0A317SNM5</accession>
<dbReference type="AlphaFoldDB" id="A0A317SNM5"/>
<organism evidence="1 2">
    <name type="scientific">Tuber magnatum</name>
    <name type="common">white Piedmont truffle</name>
    <dbReference type="NCBI Taxonomy" id="42249"/>
    <lineage>
        <taxon>Eukaryota</taxon>
        <taxon>Fungi</taxon>
        <taxon>Dikarya</taxon>
        <taxon>Ascomycota</taxon>
        <taxon>Pezizomycotina</taxon>
        <taxon>Pezizomycetes</taxon>
        <taxon>Pezizales</taxon>
        <taxon>Tuberaceae</taxon>
        <taxon>Tuber</taxon>
    </lineage>
</organism>
<proteinExistence type="predicted"/>
<feature type="non-terminal residue" evidence="1">
    <location>
        <position position="1"/>
    </location>
</feature>
<keyword evidence="2" id="KW-1185">Reference proteome</keyword>
<comment type="caution">
    <text evidence="1">The sequence shown here is derived from an EMBL/GenBank/DDBJ whole genome shotgun (WGS) entry which is preliminary data.</text>
</comment>
<protein>
    <submittedName>
        <fullName evidence="1">Uncharacterized protein</fullName>
    </submittedName>
</protein>
<reference evidence="1 2" key="1">
    <citation type="submission" date="2018-03" db="EMBL/GenBank/DDBJ databases">
        <title>Genomes of Pezizomycetes fungi and the evolution of truffles.</title>
        <authorList>
            <person name="Murat C."/>
            <person name="Payen T."/>
            <person name="Noel B."/>
            <person name="Kuo A."/>
            <person name="Martin F.M."/>
        </authorList>
    </citation>
    <scope>NUCLEOTIDE SEQUENCE [LARGE SCALE GENOMIC DNA]</scope>
    <source>
        <strain evidence="1">091103-1</strain>
    </source>
</reference>
<dbReference type="STRING" id="42249.A0A317SNM5"/>
<dbReference type="Proteomes" id="UP000246991">
    <property type="component" value="Unassembled WGS sequence"/>
</dbReference>
<evidence type="ECO:0000313" key="2">
    <source>
        <dbReference type="Proteomes" id="UP000246991"/>
    </source>
</evidence>
<sequence>LAMYNFVIKEKNAPLETCWGFVDRTLKQIAQPIYSQEVVYNGWKRKHCLKYQAIISPDSIMAYLYKSVKSRMYDAAV</sequence>
<name>A0A317SNM5_9PEZI</name>
<dbReference type="OrthoDB" id="5401177at2759"/>
<dbReference type="EMBL" id="PYWC01000039">
    <property type="protein sequence ID" value="PWW76029.1"/>
    <property type="molecule type" value="Genomic_DNA"/>
</dbReference>
<evidence type="ECO:0000313" key="1">
    <source>
        <dbReference type="EMBL" id="PWW76029.1"/>
    </source>
</evidence>
<gene>
    <name evidence="1" type="ORF">C7212DRAFT_195238</name>
</gene>